<dbReference type="EMBL" id="JALJOR010000011">
    <property type="protein sequence ID" value="KAK9808649.1"/>
    <property type="molecule type" value="Genomic_DNA"/>
</dbReference>
<dbReference type="PANTHER" id="PTHR11002">
    <property type="entry name" value="CARBONIC ANHYDRASE"/>
    <property type="match status" value="1"/>
</dbReference>
<feature type="binding site" evidence="9">
    <location>
        <position position="120"/>
    </location>
    <ligand>
        <name>Zn(2+)</name>
        <dbReference type="ChEBI" id="CHEBI:29105"/>
    </ligand>
</feature>
<dbReference type="Pfam" id="PF00484">
    <property type="entry name" value="Pro_CA"/>
    <property type="match status" value="1"/>
</dbReference>
<dbReference type="CDD" id="cd00883">
    <property type="entry name" value="beta_CA_cladeA"/>
    <property type="match status" value="1"/>
</dbReference>
<organism evidence="12 13">
    <name type="scientific">[Myrmecia] bisecta</name>
    <dbReference type="NCBI Taxonomy" id="41462"/>
    <lineage>
        <taxon>Eukaryota</taxon>
        <taxon>Viridiplantae</taxon>
        <taxon>Chlorophyta</taxon>
        <taxon>core chlorophytes</taxon>
        <taxon>Trebouxiophyceae</taxon>
        <taxon>Trebouxiales</taxon>
        <taxon>Trebouxiaceae</taxon>
        <taxon>Myrmecia</taxon>
    </lineage>
</organism>
<evidence type="ECO:0000256" key="8">
    <source>
        <dbReference type="ARBA" id="ARBA00048348"/>
    </source>
</evidence>
<evidence type="ECO:0000313" key="12">
    <source>
        <dbReference type="EMBL" id="KAK9808649.1"/>
    </source>
</evidence>
<dbReference type="PROSITE" id="PS00705">
    <property type="entry name" value="PROK_CO2_ANHYDRASE_2"/>
    <property type="match status" value="1"/>
</dbReference>
<evidence type="ECO:0000256" key="10">
    <source>
        <dbReference type="RuleBase" id="RU003956"/>
    </source>
</evidence>
<dbReference type="EC" id="4.2.1.1" evidence="2 10"/>
<evidence type="ECO:0000256" key="7">
    <source>
        <dbReference type="ARBA" id="ARBA00031969"/>
    </source>
</evidence>
<dbReference type="PROSITE" id="PS00704">
    <property type="entry name" value="PROK_CO2_ANHYDRASE_1"/>
    <property type="match status" value="1"/>
</dbReference>
<evidence type="ECO:0000313" key="13">
    <source>
        <dbReference type="Proteomes" id="UP001489004"/>
    </source>
</evidence>
<dbReference type="SMART" id="SM00947">
    <property type="entry name" value="Pro_CA"/>
    <property type="match status" value="1"/>
</dbReference>
<dbReference type="AlphaFoldDB" id="A0AAW1PL49"/>
<dbReference type="Gene3D" id="3.40.1050.10">
    <property type="entry name" value="Carbonic anhydrase"/>
    <property type="match status" value="1"/>
</dbReference>
<dbReference type="InterPro" id="IPR036874">
    <property type="entry name" value="Carbonic_anhydrase_sf"/>
</dbReference>
<keyword evidence="6 10" id="KW-0456">Lyase</keyword>
<dbReference type="FunFam" id="3.40.1050.10:FF:000001">
    <property type="entry name" value="Carbonic anhydrase"/>
    <property type="match status" value="1"/>
</dbReference>
<keyword evidence="5 9" id="KW-0862">Zinc</keyword>
<proteinExistence type="inferred from homology"/>
<evidence type="ECO:0000256" key="3">
    <source>
        <dbReference type="ARBA" id="ARBA00014628"/>
    </source>
</evidence>
<evidence type="ECO:0000256" key="9">
    <source>
        <dbReference type="PIRSR" id="PIRSR601765-1"/>
    </source>
</evidence>
<dbReference type="SUPFAM" id="SSF53056">
    <property type="entry name" value="beta-carbonic anhydrase, cab"/>
    <property type="match status" value="1"/>
</dbReference>
<comment type="catalytic activity">
    <reaction evidence="8 10">
        <text>hydrogencarbonate + H(+) = CO2 + H2O</text>
        <dbReference type="Rhea" id="RHEA:10748"/>
        <dbReference type="ChEBI" id="CHEBI:15377"/>
        <dbReference type="ChEBI" id="CHEBI:15378"/>
        <dbReference type="ChEBI" id="CHEBI:16526"/>
        <dbReference type="ChEBI" id="CHEBI:17544"/>
        <dbReference type="EC" id="4.2.1.1"/>
    </reaction>
</comment>
<evidence type="ECO:0000256" key="6">
    <source>
        <dbReference type="ARBA" id="ARBA00023239"/>
    </source>
</evidence>
<keyword evidence="13" id="KW-1185">Reference proteome</keyword>
<comment type="caution">
    <text evidence="12">The sequence shown here is derived from an EMBL/GenBank/DDBJ whole genome shotgun (WGS) entry which is preliminary data.</text>
</comment>
<feature type="binding site" evidence="9">
    <location>
        <position position="117"/>
    </location>
    <ligand>
        <name>Zn(2+)</name>
        <dbReference type="ChEBI" id="CHEBI:29105"/>
    </ligand>
</feature>
<comment type="cofactor">
    <cofactor evidence="9">
        <name>Zn(2+)</name>
        <dbReference type="ChEBI" id="CHEBI:29105"/>
    </cofactor>
    <text evidence="9">Binds 1 zinc ion per subunit.</text>
</comment>
<comment type="function">
    <text evidence="10">Reversible hydration of carbon dioxide.</text>
</comment>
<dbReference type="PANTHER" id="PTHR11002:SF76">
    <property type="entry name" value="CARBONIC ANHYDRASE"/>
    <property type="match status" value="1"/>
</dbReference>
<sequence length="255" mass="28237">MADQANGVSPATARRTTREDADISKLLQNNRAWSEECVAQDPTFFEKLKDIQTPEYLWIGCADSRVPANQILGLAPGEVFVQRNVGNLATHKDMNAMACLEYAVTALKVKHIIVCGHHNCGAVRAALEFPCSNPSLVNLWIADIRDVRNRHEDELKEHKGTDQVNKLVELNVLRQVFNVCTSPVVQGAWERNQRVAVHGLVYSLHDGKLQELIAPITGIDDLDVHDVGQQLSSDLKLHTNFHTYKGSSNSPSKAA</sequence>
<protein>
    <recommendedName>
        <fullName evidence="3 10">Carbonic anhydrase</fullName>
        <ecNumber evidence="2 10">4.2.1.1</ecNumber>
    </recommendedName>
    <alternativeName>
        <fullName evidence="7 10">Carbonate dehydratase</fullName>
    </alternativeName>
</protein>
<feature type="binding site" evidence="9">
    <location>
        <position position="61"/>
    </location>
    <ligand>
        <name>Zn(2+)</name>
        <dbReference type="ChEBI" id="CHEBI:29105"/>
    </ligand>
</feature>
<dbReference type="GO" id="GO:0004089">
    <property type="term" value="F:carbonate dehydratase activity"/>
    <property type="evidence" value="ECO:0007669"/>
    <property type="project" value="UniProtKB-UniRule"/>
</dbReference>
<dbReference type="GO" id="GO:0015976">
    <property type="term" value="P:carbon utilization"/>
    <property type="evidence" value="ECO:0007669"/>
    <property type="project" value="InterPro"/>
</dbReference>
<keyword evidence="4 9" id="KW-0479">Metal-binding</keyword>
<feature type="binding site" evidence="9">
    <location>
        <position position="63"/>
    </location>
    <ligand>
        <name>Zn(2+)</name>
        <dbReference type="ChEBI" id="CHEBI:29105"/>
    </ligand>
</feature>
<evidence type="ECO:0000256" key="5">
    <source>
        <dbReference type="ARBA" id="ARBA00022833"/>
    </source>
</evidence>
<dbReference type="InterPro" id="IPR015892">
    <property type="entry name" value="Carbonic_anhydrase_CS"/>
</dbReference>
<evidence type="ECO:0000256" key="2">
    <source>
        <dbReference type="ARBA" id="ARBA00012925"/>
    </source>
</evidence>
<accession>A0AAW1PL49</accession>
<comment type="similarity">
    <text evidence="1 10">Belongs to the beta-class carbonic anhydrase family.</text>
</comment>
<dbReference type="Proteomes" id="UP001489004">
    <property type="component" value="Unassembled WGS sequence"/>
</dbReference>
<reference evidence="12 13" key="1">
    <citation type="journal article" date="2024" name="Nat. Commun.">
        <title>Phylogenomics reveals the evolutionary origins of lichenization in chlorophyte algae.</title>
        <authorList>
            <person name="Puginier C."/>
            <person name="Libourel C."/>
            <person name="Otte J."/>
            <person name="Skaloud P."/>
            <person name="Haon M."/>
            <person name="Grisel S."/>
            <person name="Petersen M."/>
            <person name="Berrin J.G."/>
            <person name="Delaux P.M."/>
            <person name="Dal Grande F."/>
            <person name="Keller J."/>
        </authorList>
    </citation>
    <scope>NUCLEOTIDE SEQUENCE [LARGE SCALE GENOMIC DNA]</scope>
    <source>
        <strain evidence="12 13">SAG 2043</strain>
    </source>
</reference>
<gene>
    <name evidence="12" type="ORF">WJX72_001245</name>
</gene>
<evidence type="ECO:0000256" key="11">
    <source>
        <dbReference type="SAM" id="MobiDB-lite"/>
    </source>
</evidence>
<dbReference type="GO" id="GO:0008270">
    <property type="term" value="F:zinc ion binding"/>
    <property type="evidence" value="ECO:0007669"/>
    <property type="project" value="UniProtKB-UniRule"/>
</dbReference>
<feature type="region of interest" description="Disordered" evidence="11">
    <location>
        <begin position="1"/>
        <end position="20"/>
    </location>
</feature>
<evidence type="ECO:0000256" key="4">
    <source>
        <dbReference type="ARBA" id="ARBA00022723"/>
    </source>
</evidence>
<evidence type="ECO:0000256" key="1">
    <source>
        <dbReference type="ARBA" id="ARBA00006217"/>
    </source>
</evidence>
<dbReference type="InterPro" id="IPR001765">
    <property type="entry name" value="Carbonic_anhydrase"/>
</dbReference>
<name>A0AAW1PL49_9CHLO</name>